<name>A0ACB9BDE6_ARCLA</name>
<evidence type="ECO:0000313" key="1">
    <source>
        <dbReference type="EMBL" id="KAI3720230.1"/>
    </source>
</evidence>
<gene>
    <name evidence="1" type="ORF">L6452_21143</name>
</gene>
<reference evidence="2" key="1">
    <citation type="journal article" date="2022" name="Mol. Ecol. Resour.">
        <title>The genomes of chicory, endive, great burdock and yacon provide insights into Asteraceae palaeo-polyploidization history and plant inulin production.</title>
        <authorList>
            <person name="Fan W."/>
            <person name="Wang S."/>
            <person name="Wang H."/>
            <person name="Wang A."/>
            <person name="Jiang F."/>
            <person name="Liu H."/>
            <person name="Zhao H."/>
            <person name="Xu D."/>
            <person name="Zhang Y."/>
        </authorList>
    </citation>
    <scope>NUCLEOTIDE SEQUENCE [LARGE SCALE GENOMIC DNA]</scope>
    <source>
        <strain evidence="2">cv. Niubang</strain>
    </source>
</reference>
<comment type="caution">
    <text evidence="1">The sequence shown here is derived from an EMBL/GenBank/DDBJ whole genome shotgun (WGS) entry which is preliminary data.</text>
</comment>
<organism evidence="1 2">
    <name type="scientific">Arctium lappa</name>
    <name type="common">Greater burdock</name>
    <name type="synonym">Lappa major</name>
    <dbReference type="NCBI Taxonomy" id="4217"/>
    <lineage>
        <taxon>Eukaryota</taxon>
        <taxon>Viridiplantae</taxon>
        <taxon>Streptophyta</taxon>
        <taxon>Embryophyta</taxon>
        <taxon>Tracheophyta</taxon>
        <taxon>Spermatophyta</taxon>
        <taxon>Magnoliopsida</taxon>
        <taxon>eudicotyledons</taxon>
        <taxon>Gunneridae</taxon>
        <taxon>Pentapetalae</taxon>
        <taxon>asterids</taxon>
        <taxon>campanulids</taxon>
        <taxon>Asterales</taxon>
        <taxon>Asteraceae</taxon>
        <taxon>Carduoideae</taxon>
        <taxon>Cardueae</taxon>
        <taxon>Arctiinae</taxon>
        <taxon>Arctium</taxon>
    </lineage>
</organism>
<dbReference type="EMBL" id="CM042052">
    <property type="protein sequence ID" value="KAI3720230.1"/>
    <property type="molecule type" value="Genomic_DNA"/>
</dbReference>
<proteinExistence type="predicted"/>
<keyword evidence="2" id="KW-1185">Reference proteome</keyword>
<sequence>MVADLPSLLPTPFFFSNQINLKEVLVSLLDSHFFASISDRCQLAVVASDVIFVFPNKINSKEVLISTDTWISLLSVLKSDGKKSKKVRRRDKFVVGKHQPLTQIRTSYSGFPPHLLDVLMGYGIPDLNGSFGGFQSVYSGAKKLMKEEETKVR</sequence>
<dbReference type="Proteomes" id="UP001055879">
    <property type="component" value="Linkage Group LG06"/>
</dbReference>
<accession>A0ACB9BDE6</accession>
<protein>
    <submittedName>
        <fullName evidence="1">Uncharacterized protein</fullName>
    </submittedName>
</protein>
<evidence type="ECO:0000313" key="2">
    <source>
        <dbReference type="Proteomes" id="UP001055879"/>
    </source>
</evidence>
<reference evidence="1 2" key="2">
    <citation type="journal article" date="2022" name="Mol. Ecol. Resour.">
        <title>The genomes of chicory, endive, great burdock and yacon provide insights into Asteraceae paleo-polyploidization history and plant inulin production.</title>
        <authorList>
            <person name="Fan W."/>
            <person name="Wang S."/>
            <person name="Wang H."/>
            <person name="Wang A."/>
            <person name="Jiang F."/>
            <person name="Liu H."/>
            <person name="Zhao H."/>
            <person name="Xu D."/>
            <person name="Zhang Y."/>
        </authorList>
    </citation>
    <scope>NUCLEOTIDE SEQUENCE [LARGE SCALE GENOMIC DNA]</scope>
    <source>
        <strain evidence="2">cv. Niubang</strain>
    </source>
</reference>